<dbReference type="GO" id="GO:0022857">
    <property type="term" value="F:transmembrane transporter activity"/>
    <property type="evidence" value="ECO:0007669"/>
    <property type="project" value="UniProtKB-UniRule"/>
</dbReference>
<feature type="transmembrane region" description="Helical" evidence="8">
    <location>
        <begin position="372"/>
        <end position="400"/>
    </location>
</feature>
<protein>
    <submittedName>
        <fullName evidence="10">Tripartite ATP-independent transporter DctM subunit</fullName>
    </submittedName>
</protein>
<evidence type="ECO:0000256" key="4">
    <source>
        <dbReference type="ARBA" id="ARBA00022692"/>
    </source>
</evidence>
<keyword evidence="5 8" id="KW-1133">Transmembrane helix</keyword>
<evidence type="ECO:0000313" key="11">
    <source>
        <dbReference type="Proteomes" id="UP000295122"/>
    </source>
</evidence>
<name>A0A4R7C7M0_9HYPH</name>
<keyword evidence="4 8" id="KW-0812">Transmembrane</keyword>
<comment type="subcellular location">
    <subcellularLocation>
        <location evidence="1 7">Cell inner membrane</location>
        <topology evidence="1 7">Multi-pass membrane protein</topology>
    </subcellularLocation>
</comment>
<dbReference type="Pfam" id="PF06808">
    <property type="entry name" value="DctM"/>
    <property type="match status" value="1"/>
</dbReference>
<dbReference type="AlphaFoldDB" id="A0A4R7C7M0"/>
<proteinExistence type="predicted"/>
<dbReference type="InterPro" id="IPR004681">
    <property type="entry name" value="TRAP_DctM"/>
</dbReference>
<keyword evidence="11" id="KW-1185">Reference proteome</keyword>
<feature type="transmembrane region" description="Helical" evidence="8">
    <location>
        <begin position="62"/>
        <end position="81"/>
    </location>
</feature>
<evidence type="ECO:0000256" key="8">
    <source>
        <dbReference type="SAM" id="Phobius"/>
    </source>
</evidence>
<dbReference type="PANTHER" id="PTHR33362:SF7">
    <property type="entry name" value="SLL1103 PROTEIN"/>
    <property type="match status" value="1"/>
</dbReference>
<dbReference type="OrthoDB" id="7339120at2"/>
<sequence length="445" mass="47556">MDFNAFLGLLMMFAMIAIIFVGFPISFTLLFIALVFGSIGLGYESTFYLSYLQIWGTMKDDILPAVPLFIFMGYMTEQAGLMERLFKAIRNILAPVRGSLYLAVILTATIFAMATGIVGAAVTVLGIMAGPMMARAGYSARLSAGSIAAGGTLGILIPPSVMLVVMGPTIGVPVNLLYAACFGPGFMIAGLYIVYTLVRSFINPKLGPPVPVEERVTDWKELVREFLIGVVPLAALIGFTLGTILAGLATATEAAACGAFGATLLALLYGKLNITALRNAGLSTVTTASMVMFLAVASNIFGAVFTQLGASNLITAFMSSLPLPDLGKLIAVMVLIFILGWPFEWPAIILVFLPIFLPVVQDLQLGLSGAELMLWFGALVAVNLQTAFLSPPVAMSAFYLKNVMPSWGLGTIYKGMFEFMIIQIIALAMLLTWPSIALWLPRVLH</sequence>
<keyword evidence="7" id="KW-0813">Transport</keyword>
<organism evidence="10 11">
    <name type="scientific">Enterovirga rhinocerotis</name>
    <dbReference type="NCBI Taxonomy" id="1339210"/>
    <lineage>
        <taxon>Bacteria</taxon>
        <taxon>Pseudomonadati</taxon>
        <taxon>Pseudomonadota</taxon>
        <taxon>Alphaproteobacteria</taxon>
        <taxon>Hyphomicrobiales</taxon>
        <taxon>Methylobacteriaceae</taxon>
        <taxon>Enterovirga</taxon>
    </lineage>
</organism>
<evidence type="ECO:0000256" key="3">
    <source>
        <dbReference type="ARBA" id="ARBA00022519"/>
    </source>
</evidence>
<keyword evidence="3 7" id="KW-0997">Cell inner membrane</keyword>
<dbReference type="EMBL" id="SNZR01000011">
    <property type="protein sequence ID" value="TDR93235.1"/>
    <property type="molecule type" value="Genomic_DNA"/>
</dbReference>
<feature type="transmembrane region" description="Helical" evidence="8">
    <location>
        <begin position="420"/>
        <end position="440"/>
    </location>
</feature>
<dbReference type="GO" id="GO:0005886">
    <property type="term" value="C:plasma membrane"/>
    <property type="evidence" value="ECO:0007669"/>
    <property type="project" value="UniProtKB-SubCell"/>
</dbReference>
<dbReference type="PANTHER" id="PTHR33362">
    <property type="entry name" value="SIALIC ACID TRAP TRANSPORTER PERMEASE PROTEIN SIAT-RELATED"/>
    <property type="match status" value="1"/>
</dbReference>
<comment type="function">
    <text evidence="7">Part of the tripartite ATP-independent periplasmic (TRAP) transport system.</text>
</comment>
<feature type="transmembrane region" description="Helical" evidence="8">
    <location>
        <begin position="142"/>
        <end position="165"/>
    </location>
</feature>
<dbReference type="Proteomes" id="UP000295122">
    <property type="component" value="Unassembled WGS sequence"/>
</dbReference>
<evidence type="ECO:0000256" key="5">
    <source>
        <dbReference type="ARBA" id="ARBA00022989"/>
    </source>
</evidence>
<feature type="transmembrane region" description="Helical" evidence="8">
    <location>
        <begin position="291"/>
        <end position="310"/>
    </location>
</feature>
<evidence type="ECO:0000256" key="2">
    <source>
        <dbReference type="ARBA" id="ARBA00022475"/>
    </source>
</evidence>
<accession>A0A4R7C7M0</accession>
<comment type="caution">
    <text evidence="10">The sequence shown here is derived from an EMBL/GenBank/DDBJ whole genome shotgun (WGS) entry which is preliminary data.</text>
</comment>
<evidence type="ECO:0000256" key="6">
    <source>
        <dbReference type="ARBA" id="ARBA00023136"/>
    </source>
</evidence>
<dbReference type="InterPro" id="IPR010656">
    <property type="entry name" value="DctM"/>
</dbReference>
<evidence type="ECO:0000259" key="9">
    <source>
        <dbReference type="Pfam" id="PF06808"/>
    </source>
</evidence>
<feature type="transmembrane region" description="Helical" evidence="8">
    <location>
        <begin position="330"/>
        <end position="360"/>
    </location>
</feature>
<feature type="domain" description="TRAP C4-dicarboxylate transport system permease DctM subunit" evidence="9">
    <location>
        <begin position="14"/>
        <end position="435"/>
    </location>
</feature>
<feature type="transmembrane region" description="Helical" evidence="8">
    <location>
        <begin position="12"/>
        <end position="41"/>
    </location>
</feature>
<feature type="transmembrane region" description="Helical" evidence="8">
    <location>
        <begin position="226"/>
        <end position="245"/>
    </location>
</feature>
<keyword evidence="2" id="KW-1003">Cell membrane</keyword>
<feature type="transmembrane region" description="Helical" evidence="8">
    <location>
        <begin position="177"/>
        <end position="198"/>
    </location>
</feature>
<evidence type="ECO:0000256" key="7">
    <source>
        <dbReference type="RuleBase" id="RU369079"/>
    </source>
</evidence>
<dbReference type="RefSeq" id="WP_133768256.1">
    <property type="nucleotide sequence ID" value="NZ_SNZR01000011.1"/>
</dbReference>
<evidence type="ECO:0000256" key="1">
    <source>
        <dbReference type="ARBA" id="ARBA00004429"/>
    </source>
</evidence>
<evidence type="ECO:0000313" key="10">
    <source>
        <dbReference type="EMBL" id="TDR93235.1"/>
    </source>
</evidence>
<feature type="transmembrane region" description="Helical" evidence="8">
    <location>
        <begin position="101"/>
        <end position="130"/>
    </location>
</feature>
<feature type="transmembrane region" description="Helical" evidence="8">
    <location>
        <begin position="251"/>
        <end position="270"/>
    </location>
</feature>
<keyword evidence="6 8" id="KW-0472">Membrane</keyword>
<gene>
    <name evidence="10" type="ORF">EV668_0491</name>
</gene>
<reference evidence="10 11" key="1">
    <citation type="submission" date="2019-03" db="EMBL/GenBank/DDBJ databases">
        <title>Genomic Encyclopedia of Type Strains, Phase IV (KMG-IV): sequencing the most valuable type-strain genomes for metagenomic binning, comparative biology and taxonomic classification.</title>
        <authorList>
            <person name="Goeker M."/>
        </authorList>
    </citation>
    <scope>NUCLEOTIDE SEQUENCE [LARGE SCALE GENOMIC DNA]</scope>
    <source>
        <strain evidence="10 11">DSM 25903</strain>
    </source>
</reference>